<feature type="compositionally biased region" description="Low complexity" evidence="1">
    <location>
        <begin position="12"/>
        <end position="28"/>
    </location>
</feature>
<protein>
    <submittedName>
        <fullName evidence="2">Uncharacterized protein</fullName>
    </submittedName>
</protein>
<feature type="compositionally biased region" description="Polar residues" evidence="1">
    <location>
        <begin position="41"/>
        <end position="62"/>
    </location>
</feature>
<dbReference type="EMBL" id="BLLF01000766">
    <property type="protein sequence ID" value="GFH14790.1"/>
    <property type="molecule type" value="Genomic_DNA"/>
</dbReference>
<organism evidence="2 3">
    <name type="scientific">Haematococcus lacustris</name>
    <name type="common">Green alga</name>
    <name type="synonym">Haematococcus pluvialis</name>
    <dbReference type="NCBI Taxonomy" id="44745"/>
    <lineage>
        <taxon>Eukaryota</taxon>
        <taxon>Viridiplantae</taxon>
        <taxon>Chlorophyta</taxon>
        <taxon>core chlorophytes</taxon>
        <taxon>Chlorophyceae</taxon>
        <taxon>CS clade</taxon>
        <taxon>Chlamydomonadales</taxon>
        <taxon>Haematococcaceae</taxon>
        <taxon>Haematococcus</taxon>
    </lineage>
</organism>
<evidence type="ECO:0000256" key="1">
    <source>
        <dbReference type="SAM" id="MobiDB-lite"/>
    </source>
</evidence>
<reference evidence="2 3" key="1">
    <citation type="submission" date="2020-02" db="EMBL/GenBank/DDBJ databases">
        <title>Draft genome sequence of Haematococcus lacustris strain NIES-144.</title>
        <authorList>
            <person name="Morimoto D."/>
            <person name="Nakagawa S."/>
            <person name="Yoshida T."/>
            <person name="Sawayama S."/>
        </authorList>
    </citation>
    <scope>NUCLEOTIDE SEQUENCE [LARGE SCALE GENOMIC DNA]</scope>
    <source>
        <strain evidence="2 3">NIES-144</strain>
    </source>
</reference>
<keyword evidence="3" id="KW-1185">Reference proteome</keyword>
<dbReference type="AlphaFoldDB" id="A0A699YZ04"/>
<proteinExistence type="predicted"/>
<evidence type="ECO:0000313" key="2">
    <source>
        <dbReference type="EMBL" id="GFH14790.1"/>
    </source>
</evidence>
<accession>A0A699YZ04</accession>
<evidence type="ECO:0000313" key="3">
    <source>
        <dbReference type="Proteomes" id="UP000485058"/>
    </source>
</evidence>
<comment type="caution">
    <text evidence="2">The sequence shown here is derived from an EMBL/GenBank/DDBJ whole genome shotgun (WGS) entry which is preliminary data.</text>
</comment>
<gene>
    <name evidence="2" type="ORF">HaLaN_10904</name>
</gene>
<feature type="region of interest" description="Disordered" evidence="1">
    <location>
        <begin position="1"/>
        <end position="62"/>
    </location>
</feature>
<name>A0A699YZ04_HAELA</name>
<sequence>MSPRCGIPSKVSTSTSPGPSPGPATRTAVRASHEMEHDATNPPQYLVSPQFSPAHSPVSPSA</sequence>
<dbReference type="Proteomes" id="UP000485058">
    <property type="component" value="Unassembled WGS sequence"/>
</dbReference>